<dbReference type="SUPFAM" id="SSF52047">
    <property type="entry name" value="RNI-like"/>
    <property type="match status" value="1"/>
</dbReference>
<organism evidence="2 3">
    <name type="scientific">Cyanoderma ruficeps</name>
    <name type="common">rufous-capped babbler</name>
    <dbReference type="NCBI Taxonomy" id="181631"/>
    <lineage>
        <taxon>Eukaryota</taxon>
        <taxon>Metazoa</taxon>
        <taxon>Chordata</taxon>
        <taxon>Craniata</taxon>
        <taxon>Vertebrata</taxon>
        <taxon>Euteleostomi</taxon>
        <taxon>Archelosauria</taxon>
        <taxon>Archosauria</taxon>
        <taxon>Dinosauria</taxon>
        <taxon>Saurischia</taxon>
        <taxon>Theropoda</taxon>
        <taxon>Coelurosauria</taxon>
        <taxon>Aves</taxon>
        <taxon>Neognathae</taxon>
        <taxon>Neoaves</taxon>
        <taxon>Telluraves</taxon>
        <taxon>Australaves</taxon>
        <taxon>Passeriformes</taxon>
        <taxon>Sylvioidea</taxon>
        <taxon>Timaliidae</taxon>
        <taxon>Cyanoderma</taxon>
    </lineage>
</organism>
<dbReference type="Proteomes" id="UP000694396">
    <property type="component" value="Unplaced"/>
</dbReference>
<dbReference type="Ensembl" id="ENSCRFT00000001580.1">
    <property type="protein sequence ID" value="ENSCRFP00000001512.1"/>
    <property type="gene ID" value="ENSCRFG00000001280.1"/>
</dbReference>
<evidence type="ECO:0000313" key="2">
    <source>
        <dbReference type="Ensembl" id="ENSCRFP00000001512.1"/>
    </source>
</evidence>
<evidence type="ECO:0000256" key="1">
    <source>
        <dbReference type="SAM" id="MobiDB-lite"/>
    </source>
</evidence>
<protein>
    <recommendedName>
        <fullName evidence="4">F-box/LRR-repeat protein 12</fullName>
    </recommendedName>
</protein>
<sequence>MRQRGSTRRNEEVPSPAELPGPICPCRGSRVSPGGTGRLPLPRPGAEGRSPSRRVCRRWQQLAQDRAVWTHVDLSPHRITRRTLWHLVRHRLPDSLCTLRLRGVPRSGGRQRLLSPALLAALRKRCPQLHRLCLTETDLRRVPYESMPASITTLELSLCDIPDAWFCVSPSVPPPQVRHLAIHSVPTFSDHHLLDVSSQNHLKTLSLCGTYRITDKGIQAAAPHLEELERLVLRHCIIGDAAMVFIGRHMKQLRHLEISNAYFLTNRGLVAIVTLEHLETLCLDLYDLVSLGTVIALLQVLPRLSHLKLGGTCFEDELLDKIQENFPHCTISHTL</sequence>
<dbReference type="PANTHER" id="PTHR38926:SF5">
    <property type="entry name" value="F-BOX AND LEUCINE-RICH REPEAT PROTEIN 6"/>
    <property type="match status" value="1"/>
</dbReference>
<reference evidence="2" key="2">
    <citation type="submission" date="2025-09" db="UniProtKB">
        <authorList>
            <consortium name="Ensembl"/>
        </authorList>
    </citation>
    <scope>IDENTIFICATION</scope>
</reference>
<dbReference type="InterPro" id="IPR006553">
    <property type="entry name" value="Leu-rich_rpt_Cys-con_subtyp"/>
</dbReference>
<evidence type="ECO:0008006" key="4">
    <source>
        <dbReference type="Google" id="ProtNLM"/>
    </source>
</evidence>
<accession>A0A8C3NWK2</accession>
<dbReference type="SMART" id="SM00367">
    <property type="entry name" value="LRR_CC"/>
    <property type="match status" value="3"/>
</dbReference>
<reference evidence="2" key="1">
    <citation type="submission" date="2025-08" db="UniProtKB">
        <authorList>
            <consortium name="Ensembl"/>
        </authorList>
    </citation>
    <scope>IDENTIFICATION</scope>
</reference>
<dbReference type="Gene3D" id="3.80.10.10">
    <property type="entry name" value="Ribonuclease Inhibitor"/>
    <property type="match status" value="1"/>
</dbReference>
<dbReference type="AlphaFoldDB" id="A0A8C3NWK2"/>
<name>A0A8C3NWK2_9PASS</name>
<keyword evidence="3" id="KW-1185">Reference proteome</keyword>
<feature type="region of interest" description="Disordered" evidence="1">
    <location>
        <begin position="1"/>
        <end position="53"/>
    </location>
</feature>
<proteinExistence type="predicted"/>
<evidence type="ECO:0000313" key="3">
    <source>
        <dbReference type="Proteomes" id="UP000694396"/>
    </source>
</evidence>
<dbReference type="PANTHER" id="PTHR38926">
    <property type="entry name" value="F-BOX DOMAIN CONTAINING PROTEIN, EXPRESSED"/>
    <property type="match status" value="1"/>
</dbReference>
<dbReference type="InterPro" id="IPR032675">
    <property type="entry name" value="LRR_dom_sf"/>
</dbReference>